<feature type="binding site" evidence="10">
    <location>
        <position position="15"/>
    </location>
    <ligand>
        <name>Mn(2+)</name>
        <dbReference type="ChEBI" id="CHEBI:29035"/>
        <label>1</label>
    </ligand>
</feature>
<evidence type="ECO:0000256" key="6">
    <source>
        <dbReference type="ARBA" id="ARBA00022801"/>
    </source>
</evidence>
<evidence type="ECO:0000256" key="8">
    <source>
        <dbReference type="ARBA" id="ARBA00023136"/>
    </source>
</evidence>
<keyword evidence="9 10" id="KW-0464">Manganese</keyword>
<protein>
    <recommendedName>
        <fullName evidence="10">UDP-2,3-diacylglucosamine hydrolase</fullName>
        <ecNumber evidence="10">3.6.1.54</ecNumber>
    </recommendedName>
    <alternativeName>
        <fullName evidence="10">UDP-2,3-diacylglucosamine diphosphatase</fullName>
    </alternativeName>
</protein>
<comment type="caution">
    <text evidence="12">The sequence shown here is derived from an EMBL/GenBank/DDBJ whole genome shotgun (WGS) entry which is preliminary data.</text>
</comment>
<comment type="catalytic activity">
    <reaction evidence="10">
        <text>UDP-2-N,3-O-bis[(3R)-3-hydroxytetradecanoyl]-alpha-D-glucosamine + H2O = 2-N,3-O-bis[(3R)-3-hydroxytetradecanoyl]-alpha-D-glucosaminyl 1-phosphate + UMP + 2 H(+)</text>
        <dbReference type="Rhea" id="RHEA:25213"/>
        <dbReference type="ChEBI" id="CHEBI:15377"/>
        <dbReference type="ChEBI" id="CHEBI:15378"/>
        <dbReference type="ChEBI" id="CHEBI:57865"/>
        <dbReference type="ChEBI" id="CHEBI:57957"/>
        <dbReference type="ChEBI" id="CHEBI:78847"/>
        <dbReference type="EC" id="3.6.1.54"/>
    </reaction>
</comment>
<gene>
    <name evidence="10" type="primary">lpxH</name>
    <name evidence="12" type="ORF">GZ085_03335</name>
</gene>
<comment type="cofactor">
    <cofactor evidence="10">
        <name>Mn(2+)</name>
        <dbReference type="ChEBI" id="CHEBI:29035"/>
    </cofactor>
    <text evidence="10">Binds 2 Mn(2+) ions per subunit in a binuclear metal center.</text>
</comment>
<feature type="binding site" evidence="10">
    <location>
        <position position="48"/>
    </location>
    <ligand>
        <name>Mn(2+)</name>
        <dbReference type="ChEBI" id="CHEBI:29035"/>
        <label>2</label>
    </ligand>
</feature>
<dbReference type="AlphaFoldDB" id="A0A7C9JVT5"/>
<feature type="binding site" evidence="10">
    <location>
        <position position="129"/>
    </location>
    <ligand>
        <name>substrate</name>
    </ligand>
</feature>
<evidence type="ECO:0000256" key="7">
    <source>
        <dbReference type="ARBA" id="ARBA00023098"/>
    </source>
</evidence>
<dbReference type="NCBIfam" id="NF003743">
    <property type="entry name" value="PRK05340.1"/>
    <property type="match status" value="1"/>
</dbReference>
<keyword evidence="4 10" id="KW-0441">Lipid A biosynthesis</keyword>
<dbReference type="GO" id="GO:0008758">
    <property type="term" value="F:UDP-2,3-diacylglucosamine hydrolase activity"/>
    <property type="evidence" value="ECO:0007669"/>
    <property type="project" value="UniProtKB-UniRule"/>
</dbReference>
<feature type="binding site" evidence="10">
    <location>
        <begin position="86"/>
        <end position="87"/>
    </location>
    <ligand>
        <name>substrate</name>
    </ligand>
</feature>
<sequence length="247" mass="27811">MASNKGAGRTFFVADLHLTDERSVATGRFFRFLIEDAQGADALYILGDLFEAWVGDDHDEQVAHDTARQIKALVDSGTPVYFMHGNRDFMLAGRYATLSGMSLLCDPTKIDLYGESTLLMHGDTLCTDDSAYLRFRNKVRRPWILALLRRLPLSLRHRMARLARAGSESAKAEKPAEIMDVNNDEVVRMLHAQQAFRLIHGHTHRPAKHTHEVDGHLCERWVVPDWYARCGYVVCDSAGCALNVEAL</sequence>
<dbReference type="InterPro" id="IPR004843">
    <property type="entry name" value="Calcineurin-like_PHP"/>
</dbReference>
<feature type="binding site" evidence="10">
    <location>
        <position position="202"/>
    </location>
    <ligand>
        <name>substrate</name>
    </ligand>
</feature>
<dbReference type="PANTHER" id="PTHR34990">
    <property type="entry name" value="UDP-2,3-DIACYLGLUCOSAMINE HYDROLASE-RELATED"/>
    <property type="match status" value="1"/>
</dbReference>
<feature type="binding site" evidence="10">
    <location>
        <position position="48"/>
    </location>
    <ligand>
        <name>Mn(2+)</name>
        <dbReference type="ChEBI" id="CHEBI:29035"/>
        <label>1</label>
    </ligand>
</feature>
<feature type="binding site" evidence="10">
    <location>
        <position position="202"/>
    </location>
    <ligand>
        <name>Mn(2+)</name>
        <dbReference type="ChEBI" id="CHEBI:29035"/>
        <label>2</label>
    </ligand>
</feature>
<dbReference type="InterPro" id="IPR029052">
    <property type="entry name" value="Metallo-depent_PP-like"/>
</dbReference>
<name>A0A7C9JVT5_9PROT</name>
<dbReference type="GO" id="GO:0009245">
    <property type="term" value="P:lipid A biosynthetic process"/>
    <property type="evidence" value="ECO:0007669"/>
    <property type="project" value="UniProtKB-UniRule"/>
</dbReference>
<dbReference type="CDD" id="cd07398">
    <property type="entry name" value="MPP_YbbF-LpxH"/>
    <property type="match status" value="1"/>
</dbReference>
<dbReference type="Gene3D" id="3.60.21.10">
    <property type="match status" value="1"/>
</dbReference>
<feature type="binding site" evidence="10">
    <location>
        <position position="17"/>
    </location>
    <ligand>
        <name>Mn(2+)</name>
        <dbReference type="ChEBI" id="CHEBI:29035"/>
        <label>1</label>
    </ligand>
</feature>
<dbReference type="Proteomes" id="UP000483432">
    <property type="component" value="Unassembled WGS sequence"/>
</dbReference>
<evidence type="ECO:0000256" key="4">
    <source>
        <dbReference type="ARBA" id="ARBA00022556"/>
    </source>
</evidence>
<evidence type="ECO:0000256" key="9">
    <source>
        <dbReference type="ARBA" id="ARBA00023211"/>
    </source>
</evidence>
<keyword evidence="7 10" id="KW-0443">Lipid metabolism</keyword>
<feature type="binding site" evidence="10">
    <location>
        <position position="167"/>
    </location>
    <ligand>
        <name>substrate</name>
    </ligand>
</feature>
<evidence type="ECO:0000256" key="5">
    <source>
        <dbReference type="ARBA" id="ARBA00022723"/>
    </source>
</evidence>
<dbReference type="GO" id="GO:0030145">
    <property type="term" value="F:manganese ion binding"/>
    <property type="evidence" value="ECO:0007669"/>
    <property type="project" value="UniProtKB-UniRule"/>
</dbReference>
<evidence type="ECO:0000313" key="13">
    <source>
        <dbReference type="Proteomes" id="UP000483432"/>
    </source>
</evidence>
<dbReference type="GO" id="GO:0019897">
    <property type="term" value="C:extrinsic component of plasma membrane"/>
    <property type="evidence" value="ECO:0007669"/>
    <property type="project" value="UniProtKB-UniRule"/>
</dbReference>
<feature type="binding site" evidence="10">
    <location>
        <position position="174"/>
    </location>
    <ligand>
        <name>substrate</name>
    </ligand>
</feature>
<dbReference type="HAMAP" id="MF_00575">
    <property type="entry name" value="LpxH"/>
    <property type="match status" value="1"/>
</dbReference>
<evidence type="ECO:0000256" key="2">
    <source>
        <dbReference type="ARBA" id="ARBA00022516"/>
    </source>
</evidence>
<dbReference type="GO" id="GO:0005737">
    <property type="term" value="C:cytoplasm"/>
    <property type="evidence" value="ECO:0007669"/>
    <property type="project" value="InterPro"/>
</dbReference>
<evidence type="ECO:0000313" key="12">
    <source>
        <dbReference type="EMBL" id="NDP47418.1"/>
    </source>
</evidence>
<comment type="function">
    <text evidence="10">Hydrolyzes the pyrophosphate bond of UDP-2,3-diacylglucosamine to yield 2,3-diacylglucosamine 1-phosphate (lipid X) and UMP by catalyzing the attack of water at the alpha-P atom. Involved in the biosynthesis of lipid A, a phosphorylated glycolipid that anchors the lipopolysaccharide to the outer membrane of the cell.</text>
</comment>
<organism evidence="12 13">
    <name type="scientific">Sulfuriferula multivorans</name>
    <dbReference type="NCBI Taxonomy" id="1559896"/>
    <lineage>
        <taxon>Bacteria</taxon>
        <taxon>Pseudomonadati</taxon>
        <taxon>Pseudomonadota</taxon>
        <taxon>Betaproteobacteria</taxon>
        <taxon>Nitrosomonadales</taxon>
        <taxon>Sulfuricellaceae</taxon>
        <taxon>Sulfuriferula</taxon>
    </lineage>
</organism>
<evidence type="ECO:0000259" key="11">
    <source>
        <dbReference type="Pfam" id="PF00149"/>
    </source>
</evidence>
<evidence type="ECO:0000256" key="1">
    <source>
        <dbReference type="ARBA" id="ARBA00022475"/>
    </source>
</evidence>
<keyword evidence="5 10" id="KW-0479">Metal-binding</keyword>
<keyword evidence="2 10" id="KW-0444">Lipid biosynthesis</keyword>
<dbReference type="EMBL" id="JAAFGW010000030">
    <property type="protein sequence ID" value="NDP47418.1"/>
    <property type="molecule type" value="Genomic_DNA"/>
</dbReference>
<evidence type="ECO:0000256" key="3">
    <source>
        <dbReference type="ARBA" id="ARBA00022519"/>
    </source>
</evidence>
<reference evidence="12 13" key="1">
    <citation type="submission" date="2019-09" db="EMBL/GenBank/DDBJ databases">
        <title>H2 Metabolism Revealed by Metagenomic Analysis in Subglacial Sediment of East Antarctica.</title>
        <authorList>
            <person name="Yang Z."/>
            <person name="Zhang Y."/>
            <person name="Lv Y."/>
            <person name="Yan W."/>
            <person name="Xiao X."/>
            <person name="Sun B."/>
            <person name="Ma H."/>
        </authorList>
    </citation>
    <scope>NUCLEOTIDE SEQUENCE [LARGE SCALE GENOMIC DNA]</scope>
    <source>
        <strain evidence="12">Bin2_2</strain>
    </source>
</reference>
<feature type="binding site" evidence="10">
    <location>
        <position position="121"/>
    </location>
    <ligand>
        <name>Mn(2+)</name>
        <dbReference type="ChEBI" id="CHEBI:29035"/>
        <label>2</label>
    </ligand>
</feature>
<feature type="binding site" evidence="10">
    <location>
        <position position="86"/>
    </location>
    <ligand>
        <name>Mn(2+)</name>
        <dbReference type="ChEBI" id="CHEBI:29035"/>
        <label>2</label>
    </ligand>
</feature>
<proteinExistence type="inferred from homology"/>
<feature type="binding site" evidence="10">
    <location>
        <position position="171"/>
    </location>
    <ligand>
        <name>substrate</name>
    </ligand>
</feature>
<dbReference type="InterPro" id="IPR043461">
    <property type="entry name" value="LpxH-like"/>
</dbReference>
<keyword evidence="8 10" id="KW-0472">Membrane</keyword>
<dbReference type="UniPathway" id="UPA00359">
    <property type="reaction ID" value="UER00480"/>
</dbReference>
<comment type="similarity">
    <text evidence="10">Belongs to the LpxH family.</text>
</comment>
<keyword evidence="6 10" id="KW-0378">Hydrolase</keyword>
<comment type="subcellular location">
    <subcellularLocation>
        <location evidence="10">Cell inner membrane</location>
        <topology evidence="10">Peripheral membrane protein</topology>
        <orientation evidence="10">Cytoplasmic side</orientation>
    </subcellularLocation>
</comment>
<keyword evidence="3 10" id="KW-0997">Cell inner membrane</keyword>
<feature type="binding site" evidence="10">
    <location>
        <position position="204"/>
    </location>
    <ligand>
        <name>Mn(2+)</name>
        <dbReference type="ChEBI" id="CHEBI:29035"/>
        <label>1</label>
    </ligand>
</feature>
<dbReference type="PANTHER" id="PTHR34990:SF1">
    <property type="entry name" value="UDP-2,3-DIACYLGLUCOSAMINE HYDROLASE"/>
    <property type="match status" value="1"/>
</dbReference>
<feature type="domain" description="Calcineurin-like phosphoesterase" evidence="11">
    <location>
        <begin position="9"/>
        <end position="206"/>
    </location>
</feature>
<evidence type="ECO:0000256" key="10">
    <source>
        <dbReference type="HAMAP-Rule" id="MF_00575"/>
    </source>
</evidence>
<dbReference type="SUPFAM" id="SSF56300">
    <property type="entry name" value="Metallo-dependent phosphatases"/>
    <property type="match status" value="1"/>
</dbReference>
<dbReference type="NCBIfam" id="TIGR01854">
    <property type="entry name" value="lipid_A_lpxH"/>
    <property type="match status" value="1"/>
</dbReference>
<dbReference type="EC" id="3.6.1.54" evidence="10"/>
<dbReference type="InterPro" id="IPR010138">
    <property type="entry name" value="UDP-diacylglucosamine_Hdrlase"/>
</dbReference>
<keyword evidence="1 10" id="KW-1003">Cell membrane</keyword>
<accession>A0A7C9JVT5</accession>
<dbReference type="Pfam" id="PF00149">
    <property type="entry name" value="Metallophos"/>
    <property type="match status" value="1"/>
</dbReference>
<comment type="pathway">
    <text evidence="10">Glycolipid biosynthesis; lipid IV(A) biosynthesis; lipid IV(A) from (3R)-3-hydroxytetradecanoyl-[acyl-carrier-protein] and UDP-N-acetyl-alpha-D-glucosamine: step 4/6.</text>
</comment>